<organism evidence="11 12">
    <name type="scientific">Vanilla planifolia</name>
    <name type="common">Vanilla</name>
    <dbReference type="NCBI Taxonomy" id="51239"/>
    <lineage>
        <taxon>Eukaryota</taxon>
        <taxon>Viridiplantae</taxon>
        <taxon>Streptophyta</taxon>
        <taxon>Embryophyta</taxon>
        <taxon>Tracheophyta</taxon>
        <taxon>Spermatophyta</taxon>
        <taxon>Magnoliopsida</taxon>
        <taxon>Liliopsida</taxon>
        <taxon>Asparagales</taxon>
        <taxon>Orchidaceae</taxon>
        <taxon>Vanilloideae</taxon>
        <taxon>Vanilleae</taxon>
        <taxon>Vanilla</taxon>
    </lineage>
</organism>
<sequence length="556" mass="62622">MENDIFNASSLTDHSYMAMEGFVPHMFSGSSLDSVTADHGSCRQIMLSDPFSVTYQEEGLGSLYTENTGYRNLPHIENTSLGSSTENYNLRENLIGSSIAATSLADLLSTSTSLNDNNVSSNIAYTSFLPFEKMKACIPNDNCSTPNSSTNSNLCMNFSQLNHRWTYEDLSRNQLPITQTSSTVHPSFLVGSLEQCWISNKSSLSFDHLNSCTSRDNELSLSLACSQPSVFRPRSASDQCSEISYSGISNAENSTFRSGLFHVPIHFSHELFGSRYHQALQEILAEISNNAIDDAGEVDDSLIDIGSEAKMSSCISIGNELMLTRYKEASLRSGESEYEELADCQLQEGKTYTKKSELLDMLQMVDLRFKHFMDQMQNAVSAFSAATVSGTHLPAQFALSTMSNIYRNIRKKITARIESFSFTGDTNSHYLKKKDRSFESSYFFEKQWALQQLKRSEQPSWRPQRGLPEKSVSVLRAWMFQNFLHPYPKDNEKQLLALKSGLTRSQVSNWFINARVRLWKPMIEEMYSEMNKKNRTEEGSGSQRRCHGNINNAGAR</sequence>
<protein>
    <recommendedName>
        <fullName evidence="10">Homeobox domain-containing protein</fullName>
    </recommendedName>
</protein>
<dbReference type="CDD" id="cd00086">
    <property type="entry name" value="homeodomain"/>
    <property type="match status" value="1"/>
</dbReference>
<dbReference type="GO" id="GO:0006355">
    <property type="term" value="P:regulation of DNA-templated transcription"/>
    <property type="evidence" value="ECO:0007669"/>
    <property type="project" value="InterPro"/>
</dbReference>
<dbReference type="SMART" id="SM00389">
    <property type="entry name" value="HOX"/>
    <property type="match status" value="1"/>
</dbReference>
<evidence type="ECO:0000256" key="9">
    <source>
        <dbReference type="SAM" id="MobiDB-lite"/>
    </source>
</evidence>
<dbReference type="EMBL" id="JADCNL010000001">
    <property type="protein sequence ID" value="KAG0499255.1"/>
    <property type="molecule type" value="Genomic_DNA"/>
</dbReference>
<dbReference type="Pfam" id="PF05920">
    <property type="entry name" value="Homeobox_KN"/>
    <property type="match status" value="1"/>
</dbReference>
<proteinExistence type="inferred from homology"/>
<reference evidence="11 12" key="1">
    <citation type="journal article" date="2020" name="Nat. Food">
        <title>A phased Vanilla planifolia genome enables genetic improvement of flavour and production.</title>
        <authorList>
            <person name="Hasing T."/>
            <person name="Tang H."/>
            <person name="Brym M."/>
            <person name="Khazi F."/>
            <person name="Huang T."/>
            <person name="Chambers A.H."/>
        </authorList>
    </citation>
    <scope>NUCLEOTIDE SEQUENCE [LARGE SCALE GENOMIC DNA]</scope>
    <source>
        <tissue evidence="11">Leaf</tissue>
    </source>
</reference>
<feature type="region of interest" description="Disordered" evidence="9">
    <location>
        <begin position="533"/>
        <end position="556"/>
    </location>
</feature>
<dbReference type="InterPro" id="IPR001356">
    <property type="entry name" value="HD"/>
</dbReference>
<dbReference type="Gene3D" id="1.10.10.60">
    <property type="entry name" value="Homeodomain-like"/>
    <property type="match status" value="1"/>
</dbReference>
<dbReference type="SUPFAM" id="SSF46689">
    <property type="entry name" value="Homeodomain-like"/>
    <property type="match status" value="1"/>
</dbReference>
<dbReference type="Proteomes" id="UP000636800">
    <property type="component" value="Chromosome 1"/>
</dbReference>
<accession>A0A835VJG0</accession>
<gene>
    <name evidence="11" type="ORF">HPP92_003946</name>
</gene>
<keyword evidence="6" id="KW-0804">Transcription</keyword>
<dbReference type="PANTHER" id="PTHR11850">
    <property type="entry name" value="HOMEOBOX PROTEIN TRANSCRIPTION FACTORS"/>
    <property type="match status" value="1"/>
</dbReference>
<keyword evidence="12" id="KW-1185">Reference proteome</keyword>
<evidence type="ECO:0000313" key="11">
    <source>
        <dbReference type="EMBL" id="KAG0499255.1"/>
    </source>
</evidence>
<dbReference type="AlphaFoldDB" id="A0A835VJG0"/>
<keyword evidence="4 8" id="KW-0238">DNA-binding</keyword>
<evidence type="ECO:0000259" key="10">
    <source>
        <dbReference type="PROSITE" id="PS50071"/>
    </source>
</evidence>
<evidence type="ECO:0000256" key="2">
    <source>
        <dbReference type="ARBA" id="ARBA00006454"/>
    </source>
</evidence>
<dbReference type="InterPro" id="IPR050224">
    <property type="entry name" value="TALE_homeobox"/>
</dbReference>
<keyword evidence="3" id="KW-0805">Transcription regulation</keyword>
<dbReference type="Pfam" id="PF07526">
    <property type="entry name" value="POX"/>
    <property type="match status" value="1"/>
</dbReference>
<dbReference type="PROSITE" id="PS50071">
    <property type="entry name" value="HOMEOBOX_2"/>
    <property type="match status" value="1"/>
</dbReference>
<evidence type="ECO:0000256" key="3">
    <source>
        <dbReference type="ARBA" id="ARBA00023015"/>
    </source>
</evidence>
<evidence type="ECO:0000313" key="12">
    <source>
        <dbReference type="Proteomes" id="UP000636800"/>
    </source>
</evidence>
<feature type="compositionally biased region" description="Polar residues" evidence="9">
    <location>
        <begin position="539"/>
        <end position="556"/>
    </location>
</feature>
<feature type="DNA-binding region" description="Homeobox" evidence="8">
    <location>
        <begin position="460"/>
        <end position="522"/>
    </location>
</feature>
<evidence type="ECO:0000256" key="7">
    <source>
        <dbReference type="ARBA" id="ARBA00023242"/>
    </source>
</evidence>
<comment type="caution">
    <text evidence="11">The sequence shown here is derived from an EMBL/GenBank/DDBJ whole genome shotgun (WGS) entry which is preliminary data.</text>
</comment>
<dbReference type="SMART" id="SM00574">
    <property type="entry name" value="POX"/>
    <property type="match status" value="1"/>
</dbReference>
<keyword evidence="5 8" id="KW-0371">Homeobox</keyword>
<evidence type="ECO:0000256" key="8">
    <source>
        <dbReference type="PROSITE-ProRule" id="PRU00108"/>
    </source>
</evidence>
<dbReference type="GO" id="GO:0005634">
    <property type="term" value="C:nucleus"/>
    <property type="evidence" value="ECO:0007669"/>
    <property type="project" value="UniProtKB-SubCell"/>
</dbReference>
<dbReference type="InterPro" id="IPR008422">
    <property type="entry name" value="KN_HD"/>
</dbReference>
<dbReference type="InterPro" id="IPR009057">
    <property type="entry name" value="Homeodomain-like_sf"/>
</dbReference>
<evidence type="ECO:0000256" key="5">
    <source>
        <dbReference type="ARBA" id="ARBA00023155"/>
    </source>
</evidence>
<feature type="domain" description="Homeobox" evidence="10">
    <location>
        <begin position="458"/>
        <end position="521"/>
    </location>
</feature>
<name>A0A835VJG0_VANPL</name>
<dbReference type="OrthoDB" id="6614653at2759"/>
<dbReference type="InterPro" id="IPR006563">
    <property type="entry name" value="POX_dom"/>
</dbReference>
<dbReference type="GO" id="GO:0003677">
    <property type="term" value="F:DNA binding"/>
    <property type="evidence" value="ECO:0007669"/>
    <property type="project" value="UniProtKB-UniRule"/>
</dbReference>
<evidence type="ECO:0000256" key="6">
    <source>
        <dbReference type="ARBA" id="ARBA00023163"/>
    </source>
</evidence>
<comment type="similarity">
    <text evidence="2">Belongs to the TALE/BELL homeobox family.</text>
</comment>
<evidence type="ECO:0000256" key="4">
    <source>
        <dbReference type="ARBA" id="ARBA00023125"/>
    </source>
</evidence>
<comment type="subcellular location">
    <subcellularLocation>
        <location evidence="1 8">Nucleus</location>
    </subcellularLocation>
</comment>
<evidence type="ECO:0000256" key="1">
    <source>
        <dbReference type="ARBA" id="ARBA00004123"/>
    </source>
</evidence>
<keyword evidence="7 8" id="KW-0539">Nucleus</keyword>